<dbReference type="InterPro" id="IPR050951">
    <property type="entry name" value="Retrovirus_Pol_polyprotein"/>
</dbReference>
<evidence type="ECO:0000259" key="2">
    <source>
        <dbReference type="Pfam" id="PF17919"/>
    </source>
</evidence>
<dbReference type="EMBL" id="SSTE01014625">
    <property type="protein sequence ID" value="KAA0045302.1"/>
    <property type="molecule type" value="Genomic_DNA"/>
</dbReference>
<dbReference type="Gene3D" id="3.30.70.270">
    <property type="match status" value="1"/>
</dbReference>
<dbReference type="Pfam" id="PF24626">
    <property type="entry name" value="SH3_Tf2-1"/>
    <property type="match status" value="1"/>
</dbReference>
<evidence type="ECO:0000259" key="3">
    <source>
        <dbReference type="Pfam" id="PF24626"/>
    </source>
</evidence>
<evidence type="ECO:0000256" key="1">
    <source>
        <dbReference type="ARBA" id="ARBA00023268"/>
    </source>
</evidence>
<dbReference type="GO" id="GO:0003824">
    <property type="term" value="F:catalytic activity"/>
    <property type="evidence" value="ECO:0007669"/>
    <property type="project" value="UniProtKB-KW"/>
</dbReference>
<dbReference type="SUPFAM" id="SSF53098">
    <property type="entry name" value="Ribonuclease H-like"/>
    <property type="match status" value="1"/>
</dbReference>
<dbReference type="FunFam" id="3.30.70.270:FF:000020">
    <property type="entry name" value="Transposon Tf2-6 polyprotein-like Protein"/>
    <property type="match status" value="1"/>
</dbReference>
<sequence>MTQQEAADAPNVVMASKLLRKGCMAYLAHVMDTQSSKLKLEDIPVVREFPDVFPEELSGLPPDREIEFSIDLVPGMAPISQAPYRMAPIELRELKSQLQELVDKGFIRSSASLWGAPMLFVKQKDVEGICADPQKTEAEDKWERPTSVTKIRSFLGLAGYYRRFVEGFSKLALPLTNLTRKNVKFEWIDACEWSFQELKKRLVTASILTILTPGIEFEIYCDASHQGLGCVLMQKGKVVAYASRQLKKHECNYPTHDLELAALVLALKLWRHYLYDALSRNSNHYNITLNSIGSSLLRELKIGEVVVSVGKLGSLIEHFQMRSILIDRIIKAQLDDAMLRKLVEERPAGLLNPLPVSDWKWEHVTMDFLFGLPRTMNRHDGIWVIVDRLTKTSRFLQVKVTFTLDKLAKLYVDKITDGQSERTIQTLEDMLRACVLQFKELSYARMKLEKGSVLRFGRKGKLSPRFIGSYEILERIGPAAYRLALPMELFRIHDVFHVSMLRKYVPDPSHILEAQPVHLKENLSYEEEPIQILDKKE</sequence>
<dbReference type="InterPro" id="IPR043128">
    <property type="entry name" value="Rev_trsase/Diguanyl_cyclase"/>
</dbReference>
<protein>
    <submittedName>
        <fullName evidence="4">Retrotransposable element Tf2</fullName>
    </submittedName>
</protein>
<dbReference type="PANTHER" id="PTHR37984:SF5">
    <property type="entry name" value="PROTEIN NYNRIN-LIKE"/>
    <property type="match status" value="1"/>
</dbReference>
<accession>A0A5A7TPK6</accession>
<evidence type="ECO:0000313" key="5">
    <source>
        <dbReference type="Proteomes" id="UP000321393"/>
    </source>
</evidence>
<gene>
    <name evidence="4" type="ORF">E6C27_scaffold316G00660</name>
</gene>
<dbReference type="InterPro" id="IPR043502">
    <property type="entry name" value="DNA/RNA_pol_sf"/>
</dbReference>
<dbReference type="InterPro" id="IPR056924">
    <property type="entry name" value="SH3_Tf2-1"/>
</dbReference>
<dbReference type="Proteomes" id="UP000321393">
    <property type="component" value="Unassembled WGS sequence"/>
</dbReference>
<comment type="caution">
    <text evidence="4">The sequence shown here is derived from an EMBL/GenBank/DDBJ whole genome shotgun (WGS) entry which is preliminary data.</text>
</comment>
<dbReference type="AlphaFoldDB" id="A0A5A7TPK6"/>
<dbReference type="FunFam" id="3.10.20.370:FF:000001">
    <property type="entry name" value="Retrovirus-related Pol polyprotein from transposon 17.6-like protein"/>
    <property type="match status" value="1"/>
</dbReference>
<dbReference type="Pfam" id="PF17919">
    <property type="entry name" value="RT_RNaseH_2"/>
    <property type="match status" value="1"/>
</dbReference>
<dbReference type="SUPFAM" id="SSF56672">
    <property type="entry name" value="DNA/RNA polymerases"/>
    <property type="match status" value="1"/>
</dbReference>
<feature type="domain" description="Tf2-1-like SH3-like" evidence="3">
    <location>
        <begin position="454"/>
        <end position="505"/>
    </location>
</feature>
<keyword evidence="1" id="KW-0511">Multifunctional enzyme</keyword>
<organism evidence="4 5">
    <name type="scientific">Cucumis melo var. makuwa</name>
    <name type="common">Oriental melon</name>
    <dbReference type="NCBI Taxonomy" id="1194695"/>
    <lineage>
        <taxon>Eukaryota</taxon>
        <taxon>Viridiplantae</taxon>
        <taxon>Streptophyta</taxon>
        <taxon>Embryophyta</taxon>
        <taxon>Tracheophyta</taxon>
        <taxon>Spermatophyta</taxon>
        <taxon>Magnoliopsida</taxon>
        <taxon>eudicotyledons</taxon>
        <taxon>Gunneridae</taxon>
        <taxon>Pentapetalae</taxon>
        <taxon>rosids</taxon>
        <taxon>fabids</taxon>
        <taxon>Cucurbitales</taxon>
        <taxon>Cucurbitaceae</taxon>
        <taxon>Benincaseae</taxon>
        <taxon>Cucumis</taxon>
    </lineage>
</organism>
<evidence type="ECO:0000313" key="4">
    <source>
        <dbReference type="EMBL" id="KAA0045302.1"/>
    </source>
</evidence>
<dbReference type="Gene3D" id="3.10.20.370">
    <property type="match status" value="1"/>
</dbReference>
<dbReference type="PANTHER" id="PTHR37984">
    <property type="entry name" value="PROTEIN CBG26694"/>
    <property type="match status" value="1"/>
</dbReference>
<dbReference type="InterPro" id="IPR041577">
    <property type="entry name" value="RT_RNaseH_2"/>
</dbReference>
<dbReference type="Gene3D" id="3.10.10.10">
    <property type="entry name" value="HIV Type 1 Reverse Transcriptase, subunit A, domain 1"/>
    <property type="match status" value="1"/>
</dbReference>
<dbReference type="InterPro" id="IPR012337">
    <property type="entry name" value="RNaseH-like_sf"/>
</dbReference>
<proteinExistence type="predicted"/>
<feature type="domain" description="Reverse transcriptase/retrotransposon-derived protein RNase H-like" evidence="2">
    <location>
        <begin position="187"/>
        <end position="276"/>
    </location>
</feature>
<dbReference type="OrthoDB" id="1938712at2759"/>
<name>A0A5A7TPK6_CUCMM</name>
<reference evidence="4 5" key="1">
    <citation type="submission" date="2019-08" db="EMBL/GenBank/DDBJ databases">
        <title>Draft genome sequences of two oriental melons (Cucumis melo L. var makuwa).</title>
        <authorList>
            <person name="Kwon S.-Y."/>
        </authorList>
    </citation>
    <scope>NUCLEOTIDE SEQUENCE [LARGE SCALE GENOMIC DNA]</scope>
    <source>
        <strain evidence="5">cv. SW 3</strain>
        <tissue evidence="4">Leaf</tissue>
    </source>
</reference>